<evidence type="ECO:0000313" key="3">
    <source>
        <dbReference type="EMBL" id="CAG9283695.1"/>
    </source>
</evidence>
<evidence type="ECO:0008006" key="4">
    <source>
        <dbReference type="Google" id="ProtNLM"/>
    </source>
</evidence>
<accession>A0A8J9X3N9</accession>
<sequence>MGPASKPATAFAGSIDQSPWATVGPRREDSLHNDHHMNNINPASDPTTPARNQTRYHPQRETSCGARVLRGIIQAWLVVDFLVGLMLVVYSAWLQEERSVAGKGADPEPSDDSSPPHTLPPRLLITVTLVTGSLLLIRSGTGWMGLLLVDHPCRQFLFGTSTVLSLVVSFLDFGLSSVSWMKRRTIRNLLEQSWAFPSFLKVVHDAIAFHYHYVWMILLGLAFGECLRYLVFEQYFSVAVRYEDWEEDAPSATDTVPHTPRSLRRLRRPWWWSSTSQLEDDSDGLRQSLLSPGVPRWVSNRQDGEYDETTGVTPPRRRAKRSWLAFWKSSSRENLRDDGSVDFASVQEEWASRAEEDPFWWSRDDTETALHSVDRPRRDLDTSWIHEEEK</sequence>
<evidence type="ECO:0000256" key="1">
    <source>
        <dbReference type="SAM" id="MobiDB-lite"/>
    </source>
</evidence>
<keyword evidence="2" id="KW-1133">Transmembrane helix</keyword>
<protein>
    <recommendedName>
        <fullName evidence="4">Transmembrane protein</fullName>
    </recommendedName>
</protein>
<keyword evidence="2" id="KW-0472">Membrane</keyword>
<name>A0A8J9X3N9_PHATR</name>
<proteinExistence type="predicted"/>
<reference evidence="3" key="1">
    <citation type="submission" date="2022-02" db="EMBL/GenBank/DDBJ databases">
        <authorList>
            <person name="Giguere J D."/>
        </authorList>
    </citation>
    <scope>NUCLEOTIDE SEQUENCE</scope>
    <source>
        <strain evidence="3">CCAP 1055/1</strain>
    </source>
</reference>
<dbReference type="EMBL" id="OU594960">
    <property type="protein sequence ID" value="CAG9283695.1"/>
    <property type="molecule type" value="Genomic_DNA"/>
</dbReference>
<dbReference type="Proteomes" id="UP000836788">
    <property type="component" value="Chromosome 19"/>
</dbReference>
<feature type="compositionally biased region" description="Polar residues" evidence="1">
    <location>
        <begin position="38"/>
        <end position="56"/>
    </location>
</feature>
<feature type="transmembrane region" description="Helical" evidence="2">
    <location>
        <begin position="156"/>
        <end position="175"/>
    </location>
</feature>
<gene>
    <name evidence="3" type="ORF">PTTT1_LOCUS23646</name>
</gene>
<feature type="transmembrane region" description="Helical" evidence="2">
    <location>
        <begin position="123"/>
        <end position="149"/>
    </location>
</feature>
<feature type="transmembrane region" description="Helical" evidence="2">
    <location>
        <begin position="213"/>
        <end position="231"/>
    </location>
</feature>
<feature type="region of interest" description="Disordered" evidence="1">
    <location>
        <begin position="1"/>
        <end position="60"/>
    </location>
</feature>
<organism evidence="3">
    <name type="scientific">Phaeodactylum tricornutum</name>
    <name type="common">Diatom</name>
    <dbReference type="NCBI Taxonomy" id="2850"/>
    <lineage>
        <taxon>Eukaryota</taxon>
        <taxon>Sar</taxon>
        <taxon>Stramenopiles</taxon>
        <taxon>Ochrophyta</taxon>
        <taxon>Bacillariophyta</taxon>
        <taxon>Bacillariophyceae</taxon>
        <taxon>Bacillariophycidae</taxon>
        <taxon>Naviculales</taxon>
        <taxon>Phaeodactylaceae</taxon>
        <taxon>Phaeodactylum</taxon>
    </lineage>
</organism>
<feature type="compositionally biased region" description="Basic and acidic residues" evidence="1">
    <location>
        <begin position="25"/>
        <end position="37"/>
    </location>
</feature>
<evidence type="ECO:0000256" key="2">
    <source>
        <dbReference type="SAM" id="Phobius"/>
    </source>
</evidence>
<keyword evidence="2" id="KW-0812">Transmembrane</keyword>
<dbReference type="AlphaFoldDB" id="A0A8J9X3N9"/>
<feature type="transmembrane region" description="Helical" evidence="2">
    <location>
        <begin position="75"/>
        <end position="93"/>
    </location>
</feature>